<dbReference type="PROSITE" id="PS51257">
    <property type="entry name" value="PROKAR_LIPOPROTEIN"/>
    <property type="match status" value="1"/>
</dbReference>
<feature type="domain" description="Lipid/polyisoprenoid-binding YceI-like" evidence="1">
    <location>
        <begin position="46"/>
        <end position="222"/>
    </location>
</feature>
<accession>A0A1H9FAP4</accession>
<dbReference type="SMART" id="SM00867">
    <property type="entry name" value="YceI"/>
    <property type="match status" value="1"/>
</dbReference>
<dbReference type="PANTHER" id="PTHR34406:SF1">
    <property type="entry name" value="PROTEIN YCEI"/>
    <property type="match status" value="1"/>
</dbReference>
<dbReference type="Pfam" id="PF04264">
    <property type="entry name" value="YceI"/>
    <property type="match status" value="1"/>
</dbReference>
<dbReference type="Gene3D" id="2.40.128.110">
    <property type="entry name" value="Lipid/polyisoprenoid-binding, YceI-like"/>
    <property type="match status" value="1"/>
</dbReference>
<dbReference type="SUPFAM" id="SSF101874">
    <property type="entry name" value="YceI-like"/>
    <property type="match status" value="1"/>
</dbReference>
<protein>
    <submittedName>
        <fullName evidence="2">Polyisoprenoid-binding protein YceI</fullName>
    </submittedName>
</protein>
<dbReference type="PANTHER" id="PTHR34406">
    <property type="entry name" value="PROTEIN YCEI"/>
    <property type="match status" value="1"/>
</dbReference>
<dbReference type="Proteomes" id="UP000199021">
    <property type="component" value="Unassembled WGS sequence"/>
</dbReference>
<dbReference type="InParanoid" id="A0A1H9FAP4"/>
<name>A0A1H9FAP4_9BACT</name>
<dbReference type="InterPro" id="IPR007372">
    <property type="entry name" value="Lipid/polyisoprenoid-bd_YceI"/>
</dbReference>
<keyword evidence="3" id="KW-1185">Reference proteome</keyword>
<evidence type="ECO:0000313" key="3">
    <source>
        <dbReference type="Proteomes" id="UP000199021"/>
    </source>
</evidence>
<dbReference type="EMBL" id="FOFB01000008">
    <property type="protein sequence ID" value="SEQ34969.1"/>
    <property type="molecule type" value="Genomic_DNA"/>
</dbReference>
<dbReference type="STRING" id="478744.SAMN05444359_108155"/>
<evidence type="ECO:0000313" key="2">
    <source>
        <dbReference type="EMBL" id="SEQ34969.1"/>
    </source>
</evidence>
<organism evidence="2 3">
    <name type="scientific">Neolewinella agarilytica</name>
    <dbReference type="NCBI Taxonomy" id="478744"/>
    <lineage>
        <taxon>Bacteria</taxon>
        <taxon>Pseudomonadati</taxon>
        <taxon>Bacteroidota</taxon>
        <taxon>Saprospiria</taxon>
        <taxon>Saprospirales</taxon>
        <taxon>Lewinellaceae</taxon>
        <taxon>Neolewinella</taxon>
    </lineage>
</organism>
<dbReference type="AlphaFoldDB" id="A0A1H9FAP4"/>
<reference evidence="3" key="1">
    <citation type="submission" date="2016-10" db="EMBL/GenBank/DDBJ databases">
        <authorList>
            <person name="Varghese N."/>
            <person name="Submissions S."/>
        </authorList>
    </citation>
    <scope>NUCLEOTIDE SEQUENCE [LARGE SCALE GENOMIC DNA]</scope>
    <source>
        <strain evidence="3">DSM 24740</strain>
    </source>
</reference>
<evidence type="ECO:0000259" key="1">
    <source>
        <dbReference type="SMART" id="SM00867"/>
    </source>
</evidence>
<dbReference type="OrthoDB" id="951410at2"/>
<gene>
    <name evidence="2" type="ORF">SAMN05444359_108155</name>
</gene>
<dbReference type="InterPro" id="IPR036761">
    <property type="entry name" value="TTHA0802/YceI-like_sf"/>
</dbReference>
<dbReference type="RefSeq" id="WP_090167603.1">
    <property type="nucleotide sequence ID" value="NZ_FOFB01000008.1"/>
</dbReference>
<proteinExistence type="predicted"/>
<sequence length="223" mass="23504">MKRFFYLLAFATIIASCGGPEGEAIGSSEAVGEAAGATTELVAATQYVVDPAASVVNWEGAKVLGDSHTGTIPVSDGQLRIAGGKLVGGKFTMDIRQITNTDMPADKGGDKLIGHLKGEDFFEVEKFPMASFTITKVQPVSETTDGTTHEISGDLTLKGETRNVTIPATVSMDGGQFKATTPKFTINRLDWGIVYGNSAIEGLTKDKVISNDVGLELMIVANK</sequence>